<keyword evidence="2" id="KW-0472">Membrane</keyword>
<dbReference type="PANTHER" id="PTHR33098">
    <property type="entry name" value="COTTON FIBER (DUF761)"/>
    <property type="match status" value="1"/>
</dbReference>
<evidence type="ECO:0000313" key="5">
    <source>
        <dbReference type="Proteomes" id="UP000215914"/>
    </source>
</evidence>
<accession>A0A251TRZ2</accession>
<dbReference type="OrthoDB" id="785412at2759"/>
<feature type="region of interest" description="Disordered" evidence="1">
    <location>
        <begin position="234"/>
        <end position="257"/>
    </location>
</feature>
<dbReference type="FunCoup" id="A0A251TRZ2">
    <property type="interactions" value="364"/>
</dbReference>
<proteinExistence type="predicted"/>
<name>A0A251TRZ2_HELAN</name>
<evidence type="ECO:0000256" key="1">
    <source>
        <dbReference type="SAM" id="MobiDB-lite"/>
    </source>
</evidence>
<reference evidence="3" key="3">
    <citation type="submission" date="2020-06" db="EMBL/GenBank/DDBJ databases">
        <title>Helianthus annuus Genome sequencing and assembly Release 2.</title>
        <authorList>
            <person name="Gouzy J."/>
            <person name="Langlade N."/>
            <person name="Munos S."/>
        </authorList>
    </citation>
    <scope>NUCLEOTIDE SEQUENCE</scope>
    <source>
        <tissue evidence="3">Leaves</tissue>
    </source>
</reference>
<dbReference type="PANTHER" id="PTHR33098:SF71">
    <property type="entry name" value="HYDROXYPROLINE-RICH GLYCOPROTEIN FAMILY PROTEIN"/>
    <property type="match status" value="1"/>
</dbReference>
<dbReference type="STRING" id="4232.A0A251TRZ2"/>
<dbReference type="Gramene" id="mRNA:HanXRQr2_Chr10g0465841">
    <property type="protein sequence ID" value="CDS:HanXRQr2_Chr10g0465841.1"/>
    <property type="gene ID" value="HanXRQr2_Chr10g0465841"/>
</dbReference>
<dbReference type="EMBL" id="MNCJ02000325">
    <property type="protein sequence ID" value="KAF5788606.1"/>
    <property type="molecule type" value="Genomic_DNA"/>
</dbReference>
<evidence type="ECO:0008006" key="6">
    <source>
        <dbReference type="Google" id="ProtNLM"/>
    </source>
</evidence>
<dbReference type="InParanoid" id="A0A251TRZ2"/>
<evidence type="ECO:0000313" key="3">
    <source>
        <dbReference type="EMBL" id="KAF5788606.1"/>
    </source>
</evidence>
<organism evidence="4 5">
    <name type="scientific">Helianthus annuus</name>
    <name type="common">Common sunflower</name>
    <dbReference type="NCBI Taxonomy" id="4232"/>
    <lineage>
        <taxon>Eukaryota</taxon>
        <taxon>Viridiplantae</taxon>
        <taxon>Streptophyta</taxon>
        <taxon>Embryophyta</taxon>
        <taxon>Tracheophyta</taxon>
        <taxon>Spermatophyta</taxon>
        <taxon>Magnoliopsida</taxon>
        <taxon>eudicotyledons</taxon>
        <taxon>Gunneridae</taxon>
        <taxon>Pentapetalae</taxon>
        <taxon>asterids</taxon>
        <taxon>campanulids</taxon>
        <taxon>Asterales</taxon>
        <taxon>Asteraceae</taxon>
        <taxon>Asteroideae</taxon>
        <taxon>Heliantheae alliance</taxon>
        <taxon>Heliantheae</taxon>
        <taxon>Helianthus</taxon>
    </lineage>
</organism>
<keyword evidence="2" id="KW-0812">Transmembrane</keyword>
<evidence type="ECO:0000313" key="4">
    <source>
        <dbReference type="EMBL" id="OTG13352.1"/>
    </source>
</evidence>
<dbReference type="Proteomes" id="UP000215914">
    <property type="component" value="Chromosome 10"/>
</dbReference>
<reference evidence="4" key="2">
    <citation type="submission" date="2017-02" db="EMBL/GenBank/DDBJ databases">
        <title>Sunflower complete genome.</title>
        <authorList>
            <person name="Langlade N."/>
            <person name="Munos S."/>
        </authorList>
    </citation>
    <scope>NUCLEOTIDE SEQUENCE [LARGE SCALE GENOMIC DNA]</scope>
    <source>
        <tissue evidence="4">Leaves</tissue>
    </source>
</reference>
<dbReference type="AlphaFoldDB" id="A0A251TRZ2"/>
<feature type="compositionally biased region" description="Polar residues" evidence="1">
    <location>
        <begin position="334"/>
        <end position="346"/>
    </location>
</feature>
<evidence type="ECO:0000256" key="2">
    <source>
        <dbReference type="SAM" id="Phobius"/>
    </source>
</evidence>
<sequence length="437" mass="48399">MEPDPDSSPALWFQPPVTTTRRRSTPLIDPVFLIILIPVLALLFFFICIPPFLSHASHILNPKSTWDSLNMFLVLFAILCGLMSRKDEDDVTLTSSSASFVAEGSDHSSVGSDRKVMPYGYFDVETLRESENSNQNEEDDEVVNSDVKEIPVDTFVVTSNAAEQPHSFRSVGKDVKFNVPTKIESDDSNKVMISSYPPPPPPPPPMKLRSHHKHKTLERKVSDATKEIATAISSLYNHRKKKSKRPPPPPPSVLRNPFKRIYSVPATVPPPSSIFNNIFKSGNKSKRFLLPSPAPPSSSMIKTGTKSKRFNASSPPPLPPPRYTMSTGKPPLPTRTSSYNESGSQSPMPPPPPPFKVSDMKFEVRGDFVKIRSAHSSACSSPDHDIDDLVGGDLIGPGSRLICFPSPDVDAKADRFISRLKDEWKKEKINYVNEKLG</sequence>
<gene>
    <name evidence="4" type="ORF">HannXRQ_Chr10g0319551</name>
    <name evidence="3" type="ORF">HanXRQr2_Chr10g0465841</name>
</gene>
<feature type="region of interest" description="Disordered" evidence="1">
    <location>
        <begin position="287"/>
        <end position="358"/>
    </location>
</feature>
<reference evidence="3 5" key="1">
    <citation type="journal article" date="2017" name="Nature">
        <title>The sunflower genome provides insights into oil metabolism, flowering and Asterid evolution.</title>
        <authorList>
            <person name="Badouin H."/>
            <person name="Gouzy J."/>
            <person name="Grassa C.J."/>
            <person name="Murat F."/>
            <person name="Staton S.E."/>
            <person name="Cottret L."/>
            <person name="Lelandais-Briere C."/>
            <person name="Owens G.L."/>
            <person name="Carrere S."/>
            <person name="Mayjonade B."/>
            <person name="Legrand L."/>
            <person name="Gill N."/>
            <person name="Kane N.C."/>
            <person name="Bowers J.E."/>
            <person name="Hubner S."/>
            <person name="Bellec A."/>
            <person name="Berard A."/>
            <person name="Berges H."/>
            <person name="Blanchet N."/>
            <person name="Boniface M.C."/>
            <person name="Brunel D."/>
            <person name="Catrice O."/>
            <person name="Chaidir N."/>
            <person name="Claudel C."/>
            <person name="Donnadieu C."/>
            <person name="Faraut T."/>
            <person name="Fievet G."/>
            <person name="Helmstetter N."/>
            <person name="King M."/>
            <person name="Knapp S.J."/>
            <person name="Lai Z."/>
            <person name="Le Paslier M.C."/>
            <person name="Lippi Y."/>
            <person name="Lorenzon L."/>
            <person name="Mandel J.R."/>
            <person name="Marage G."/>
            <person name="Marchand G."/>
            <person name="Marquand E."/>
            <person name="Bret-Mestries E."/>
            <person name="Morien E."/>
            <person name="Nambeesan S."/>
            <person name="Nguyen T."/>
            <person name="Pegot-Espagnet P."/>
            <person name="Pouilly N."/>
            <person name="Raftis F."/>
            <person name="Sallet E."/>
            <person name="Schiex T."/>
            <person name="Thomas J."/>
            <person name="Vandecasteele C."/>
            <person name="Vares D."/>
            <person name="Vear F."/>
            <person name="Vautrin S."/>
            <person name="Crespi M."/>
            <person name="Mangin B."/>
            <person name="Burke J.M."/>
            <person name="Salse J."/>
            <person name="Munos S."/>
            <person name="Vincourt P."/>
            <person name="Rieseberg L.H."/>
            <person name="Langlade N.B."/>
        </authorList>
    </citation>
    <scope>NUCLEOTIDE SEQUENCE [LARGE SCALE GENOMIC DNA]</scope>
    <source>
        <strain evidence="5">cv. SF193</strain>
        <tissue evidence="3">Leaves</tissue>
    </source>
</reference>
<protein>
    <recommendedName>
        <fullName evidence="6">Hydroxyproline-rich glycoprotein family protein</fullName>
    </recommendedName>
</protein>
<keyword evidence="2" id="KW-1133">Transmembrane helix</keyword>
<keyword evidence="5" id="KW-1185">Reference proteome</keyword>
<dbReference type="EMBL" id="CM007899">
    <property type="protein sequence ID" value="OTG13352.1"/>
    <property type="molecule type" value="Genomic_DNA"/>
</dbReference>
<feature type="transmembrane region" description="Helical" evidence="2">
    <location>
        <begin position="31"/>
        <end position="53"/>
    </location>
</feature>